<sequence>MSHKPAVLRQRAEQDIDEALAHWLAEGGPALAGRFIDALQQALEHLSAHPGSASPRWGHELGLPGLRAWPLTRFPYLIFFVERPGHLDVWRMLHQCRDLPQDLLDDEPNLPDTD</sequence>
<evidence type="ECO:0000256" key="1">
    <source>
        <dbReference type="ARBA" id="ARBA00022649"/>
    </source>
</evidence>
<keyword evidence="1" id="KW-1277">Toxin-antitoxin system</keyword>
<protein>
    <submittedName>
        <fullName evidence="2">ParE toxin of type II toxin-antitoxin system, parDE</fullName>
    </submittedName>
</protein>
<reference evidence="2 3" key="1">
    <citation type="submission" date="2019-07" db="EMBL/GenBank/DDBJ databases">
        <title>Tepidimonas alkaliphilus YIM 72238 draft genome.</title>
        <authorList>
            <person name="Da Costa M.S."/>
            <person name="Froufe H.J.C."/>
            <person name="Egas C."/>
            <person name="Albuquerque L."/>
        </authorList>
    </citation>
    <scope>NUCLEOTIDE SEQUENCE [LARGE SCALE GENOMIC DNA]</scope>
    <source>
        <strain evidence="2 3">YIM 72238</strain>
    </source>
</reference>
<dbReference type="OrthoDB" id="276174at2"/>
<comment type="caution">
    <text evidence="2">The sequence shown here is derived from an EMBL/GenBank/DDBJ whole genome shotgun (WGS) entry which is preliminary data.</text>
</comment>
<gene>
    <name evidence="2" type="ORF">Talka_01006</name>
</gene>
<dbReference type="AlphaFoldDB" id="A0A554W961"/>
<name>A0A554W961_9BURK</name>
<organism evidence="2 3">
    <name type="scientific">Tepidimonas alkaliphilus</name>
    <dbReference type="NCBI Taxonomy" id="2588942"/>
    <lineage>
        <taxon>Bacteria</taxon>
        <taxon>Pseudomonadati</taxon>
        <taxon>Pseudomonadota</taxon>
        <taxon>Betaproteobacteria</taxon>
        <taxon>Burkholderiales</taxon>
        <taxon>Tepidimonas</taxon>
    </lineage>
</organism>
<dbReference type="InterPro" id="IPR035093">
    <property type="entry name" value="RelE/ParE_toxin_dom_sf"/>
</dbReference>
<dbReference type="RefSeq" id="WP_143890040.1">
    <property type="nucleotide sequence ID" value="NZ_VJNB01000004.1"/>
</dbReference>
<dbReference type="EMBL" id="VJNB01000004">
    <property type="protein sequence ID" value="TSE20112.1"/>
    <property type="molecule type" value="Genomic_DNA"/>
</dbReference>
<dbReference type="Proteomes" id="UP000315736">
    <property type="component" value="Unassembled WGS sequence"/>
</dbReference>
<evidence type="ECO:0000313" key="3">
    <source>
        <dbReference type="Proteomes" id="UP000315736"/>
    </source>
</evidence>
<dbReference type="Gene3D" id="3.30.2310.20">
    <property type="entry name" value="RelE-like"/>
    <property type="match status" value="1"/>
</dbReference>
<dbReference type="InterPro" id="IPR007712">
    <property type="entry name" value="RelE/ParE_toxin"/>
</dbReference>
<keyword evidence="3" id="KW-1185">Reference proteome</keyword>
<evidence type="ECO:0000313" key="2">
    <source>
        <dbReference type="EMBL" id="TSE20112.1"/>
    </source>
</evidence>
<accession>A0A554W961</accession>
<dbReference type="Pfam" id="PF05016">
    <property type="entry name" value="ParE_toxin"/>
    <property type="match status" value="1"/>
</dbReference>
<proteinExistence type="predicted"/>